<feature type="signal peptide" evidence="2">
    <location>
        <begin position="1"/>
        <end position="26"/>
    </location>
</feature>
<evidence type="ECO:0000313" key="3">
    <source>
        <dbReference type="EMBL" id="KPL51564.1"/>
    </source>
</evidence>
<feature type="chain" id="PRO_5006131546" evidence="2">
    <location>
        <begin position="27"/>
        <end position="222"/>
    </location>
</feature>
<keyword evidence="2" id="KW-0732">Signal</keyword>
<evidence type="ECO:0000256" key="2">
    <source>
        <dbReference type="SAM" id="SignalP"/>
    </source>
</evidence>
<name>A0A0P6VHM0_9HYPH</name>
<evidence type="ECO:0000256" key="1">
    <source>
        <dbReference type="SAM" id="MobiDB-lite"/>
    </source>
</evidence>
<feature type="region of interest" description="Disordered" evidence="1">
    <location>
        <begin position="41"/>
        <end position="75"/>
    </location>
</feature>
<evidence type="ECO:0000313" key="4">
    <source>
        <dbReference type="Proteomes" id="UP000048984"/>
    </source>
</evidence>
<gene>
    <name evidence="3" type="ORF">ABB55_04415</name>
</gene>
<reference evidence="3 4" key="2">
    <citation type="submission" date="2015-10" db="EMBL/GenBank/DDBJ databases">
        <title>Draft Genome Sequence of Prosthecomicrobium hirschii ATCC 27832.</title>
        <authorList>
            <person name="Daniel J."/>
            <person name="Givan S.A."/>
            <person name="Brun Y.V."/>
            <person name="Brown P.J."/>
        </authorList>
    </citation>
    <scope>NUCLEOTIDE SEQUENCE [LARGE SCALE GENOMIC DNA]</scope>
    <source>
        <strain evidence="3 4">16</strain>
    </source>
</reference>
<dbReference type="Proteomes" id="UP000048984">
    <property type="component" value="Unassembled WGS sequence"/>
</dbReference>
<dbReference type="RefSeq" id="WP_054357726.1">
    <property type="nucleotide sequence ID" value="NZ_LJYW01000001.1"/>
</dbReference>
<accession>A0A0P6VHM0</accession>
<dbReference type="EMBL" id="LJYW01000001">
    <property type="protein sequence ID" value="KPL51564.1"/>
    <property type="molecule type" value="Genomic_DNA"/>
</dbReference>
<organism evidence="3 4">
    <name type="scientific">Prosthecodimorpha hirschii</name>
    <dbReference type="NCBI Taxonomy" id="665126"/>
    <lineage>
        <taxon>Bacteria</taxon>
        <taxon>Pseudomonadati</taxon>
        <taxon>Pseudomonadota</taxon>
        <taxon>Alphaproteobacteria</taxon>
        <taxon>Hyphomicrobiales</taxon>
        <taxon>Ancalomicrobiaceae</taxon>
        <taxon>Prosthecodimorpha</taxon>
    </lineage>
</organism>
<reference evidence="3 4" key="1">
    <citation type="submission" date="2015-09" db="EMBL/GenBank/DDBJ databases">
        <authorList>
            <person name="Jackson K.R."/>
            <person name="Lunt B.L."/>
            <person name="Fisher J.N.B."/>
            <person name="Gardner A.V."/>
            <person name="Bailey M.E."/>
            <person name="Deus L.M."/>
            <person name="Earl A.S."/>
            <person name="Gibby P.D."/>
            <person name="Hartmann K.A."/>
            <person name="Liu J.E."/>
            <person name="Manci A.M."/>
            <person name="Nielsen D.A."/>
            <person name="Solomon M.B."/>
            <person name="Breakwell D.P."/>
            <person name="Burnett S.H."/>
            <person name="Grose J.H."/>
        </authorList>
    </citation>
    <scope>NUCLEOTIDE SEQUENCE [LARGE SCALE GENOMIC DNA]</scope>
    <source>
        <strain evidence="3 4">16</strain>
    </source>
</reference>
<dbReference type="AlphaFoldDB" id="A0A0P6VHM0"/>
<sequence>MPVRHVLRRAALTVCLIPALASGLSAAERFEPSGMSLRDRARAEFGDGGGGDPAQTDPSPVAGTPAGTPALSVPAGTTAEAGLRAPDWRPYRSDRHGFAFDYPAGLFASRTALPDGVGETLVSTDGTLRLSAFALPDPAARPLAAVAADYLREAGNPPVGYRRLTRNGHLVISGNRGDEVFYLRLARGGDGVHGVELRYPRRDERRFDALVTRVSLSFRPGF</sequence>
<comment type="caution">
    <text evidence="3">The sequence shown here is derived from an EMBL/GenBank/DDBJ whole genome shotgun (WGS) entry which is preliminary data.</text>
</comment>
<proteinExistence type="predicted"/>
<protein>
    <submittedName>
        <fullName evidence="3">Uncharacterized protein</fullName>
    </submittedName>
</protein>
<keyword evidence="4" id="KW-1185">Reference proteome</keyword>